<proteinExistence type="predicted"/>
<protein>
    <submittedName>
        <fullName evidence="1">Uncharacterized protein</fullName>
    </submittedName>
</protein>
<dbReference type="AlphaFoldDB" id="A0A381YN78"/>
<reference evidence="1" key="1">
    <citation type="submission" date="2018-05" db="EMBL/GenBank/DDBJ databases">
        <authorList>
            <person name="Lanie J.A."/>
            <person name="Ng W.-L."/>
            <person name="Kazmierczak K.M."/>
            <person name="Andrzejewski T.M."/>
            <person name="Davidsen T.M."/>
            <person name="Wayne K.J."/>
            <person name="Tettelin H."/>
            <person name="Glass J.I."/>
            <person name="Rusch D."/>
            <person name="Podicherti R."/>
            <person name="Tsui H.-C.T."/>
            <person name="Winkler M.E."/>
        </authorList>
    </citation>
    <scope>NUCLEOTIDE SEQUENCE</scope>
</reference>
<organism evidence="1">
    <name type="scientific">marine metagenome</name>
    <dbReference type="NCBI Taxonomy" id="408172"/>
    <lineage>
        <taxon>unclassified sequences</taxon>
        <taxon>metagenomes</taxon>
        <taxon>ecological metagenomes</taxon>
    </lineage>
</organism>
<accession>A0A381YN78</accession>
<name>A0A381YN78_9ZZZZ</name>
<feature type="non-terminal residue" evidence="1">
    <location>
        <position position="1"/>
    </location>
</feature>
<gene>
    <name evidence="1" type="ORF">METZ01_LOCUS131264</name>
</gene>
<sequence>ANIIYSLVVTQFIIENTILHKLTRRSVLNPLKIILL</sequence>
<dbReference type="EMBL" id="UINC01018628">
    <property type="protein sequence ID" value="SVA78410.1"/>
    <property type="molecule type" value="Genomic_DNA"/>
</dbReference>
<evidence type="ECO:0000313" key="1">
    <source>
        <dbReference type="EMBL" id="SVA78410.1"/>
    </source>
</evidence>